<proteinExistence type="predicted"/>
<organism evidence="1 2">
    <name type="scientific">Castanea mollissima</name>
    <name type="common">Chinese chestnut</name>
    <dbReference type="NCBI Taxonomy" id="60419"/>
    <lineage>
        <taxon>Eukaryota</taxon>
        <taxon>Viridiplantae</taxon>
        <taxon>Streptophyta</taxon>
        <taxon>Embryophyta</taxon>
        <taxon>Tracheophyta</taxon>
        <taxon>Spermatophyta</taxon>
        <taxon>Magnoliopsida</taxon>
        <taxon>eudicotyledons</taxon>
        <taxon>Gunneridae</taxon>
        <taxon>Pentapetalae</taxon>
        <taxon>rosids</taxon>
        <taxon>fabids</taxon>
        <taxon>Fagales</taxon>
        <taxon>Fagaceae</taxon>
        <taxon>Castanea</taxon>
    </lineage>
</organism>
<dbReference type="AlphaFoldDB" id="A0A8J4RK82"/>
<comment type="caution">
    <text evidence="1">The sequence shown here is derived from an EMBL/GenBank/DDBJ whole genome shotgun (WGS) entry which is preliminary data.</text>
</comment>
<accession>A0A8J4RK82</accession>
<name>A0A8J4RK82_9ROSI</name>
<dbReference type="EMBL" id="JRKL02001085">
    <property type="protein sequence ID" value="KAF3966151.1"/>
    <property type="molecule type" value="Genomic_DNA"/>
</dbReference>
<evidence type="ECO:0000313" key="2">
    <source>
        <dbReference type="Proteomes" id="UP000737018"/>
    </source>
</evidence>
<dbReference type="OrthoDB" id="4062651at2759"/>
<protein>
    <recommendedName>
        <fullName evidence="3">S-locus receptor kinase C-terminal domain-containing protein</fullName>
    </recommendedName>
</protein>
<sequence>MLTEHIVQITDHRCRLIFGRSFSRILSPVHIGLHCVQDNPADRPTMATIVLTLNSDFVTLPLPQRP</sequence>
<feature type="non-terminal residue" evidence="1">
    <location>
        <position position="1"/>
    </location>
</feature>
<keyword evidence="2" id="KW-1185">Reference proteome</keyword>
<reference evidence="1" key="1">
    <citation type="submission" date="2020-03" db="EMBL/GenBank/DDBJ databases">
        <title>Castanea mollissima Vanexum genome sequencing.</title>
        <authorList>
            <person name="Staton M."/>
        </authorList>
    </citation>
    <scope>NUCLEOTIDE SEQUENCE</scope>
    <source>
        <tissue evidence="1">Leaf</tissue>
    </source>
</reference>
<evidence type="ECO:0008006" key="3">
    <source>
        <dbReference type="Google" id="ProtNLM"/>
    </source>
</evidence>
<dbReference type="Proteomes" id="UP000737018">
    <property type="component" value="Unassembled WGS sequence"/>
</dbReference>
<evidence type="ECO:0000313" key="1">
    <source>
        <dbReference type="EMBL" id="KAF3966151.1"/>
    </source>
</evidence>
<gene>
    <name evidence="1" type="ORF">CMV_009720</name>
</gene>